<evidence type="ECO:0000313" key="2">
    <source>
        <dbReference type="EMBL" id="GJM87659.1"/>
    </source>
</evidence>
<feature type="region of interest" description="Disordered" evidence="1">
    <location>
        <begin position="38"/>
        <end position="239"/>
    </location>
</feature>
<comment type="caution">
    <text evidence="2">The sequence shown here is derived from an EMBL/GenBank/DDBJ whole genome shotgun (WGS) entry which is preliminary data.</text>
</comment>
<dbReference type="EMBL" id="BQKI01000002">
    <property type="protein sequence ID" value="GJM87659.1"/>
    <property type="molecule type" value="Genomic_DNA"/>
</dbReference>
<protein>
    <recommendedName>
        <fullName evidence="4">Proline-rich family protein</fullName>
    </recommendedName>
</protein>
<organism evidence="2 3">
    <name type="scientific">Eleusine coracana subsp. coracana</name>
    <dbReference type="NCBI Taxonomy" id="191504"/>
    <lineage>
        <taxon>Eukaryota</taxon>
        <taxon>Viridiplantae</taxon>
        <taxon>Streptophyta</taxon>
        <taxon>Embryophyta</taxon>
        <taxon>Tracheophyta</taxon>
        <taxon>Spermatophyta</taxon>
        <taxon>Magnoliopsida</taxon>
        <taxon>Liliopsida</taxon>
        <taxon>Poales</taxon>
        <taxon>Poaceae</taxon>
        <taxon>PACMAD clade</taxon>
        <taxon>Chloridoideae</taxon>
        <taxon>Cynodonteae</taxon>
        <taxon>Eleusininae</taxon>
        <taxon>Eleusine</taxon>
    </lineage>
</organism>
<feature type="compositionally biased region" description="Polar residues" evidence="1">
    <location>
        <begin position="41"/>
        <end position="54"/>
    </location>
</feature>
<feature type="compositionally biased region" description="Polar residues" evidence="1">
    <location>
        <begin position="192"/>
        <end position="222"/>
    </location>
</feature>
<dbReference type="GO" id="GO:0043622">
    <property type="term" value="P:cortical microtubule organization"/>
    <property type="evidence" value="ECO:0007669"/>
    <property type="project" value="TreeGrafter"/>
</dbReference>
<feature type="compositionally biased region" description="Polar residues" evidence="1">
    <location>
        <begin position="129"/>
        <end position="148"/>
    </location>
</feature>
<dbReference type="PANTHER" id="PTHR31949">
    <property type="entry name" value="GASTRIC MUCIN-LIKE PROTEIN"/>
    <property type="match status" value="1"/>
</dbReference>
<dbReference type="PANTHER" id="PTHR31949:SF34">
    <property type="entry name" value="EXPRESSED PROTEIN"/>
    <property type="match status" value="1"/>
</dbReference>
<feature type="region of interest" description="Disordered" evidence="1">
    <location>
        <begin position="659"/>
        <end position="682"/>
    </location>
</feature>
<keyword evidence="3" id="KW-1185">Reference proteome</keyword>
<dbReference type="Proteomes" id="UP001054889">
    <property type="component" value="Unassembled WGS sequence"/>
</dbReference>
<feature type="compositionally biased region" description="Low complexity" evidence="1">
    <location>
        <begin position="55"/>
        <end position="110"/>
    </location>
</feature>
<dbReference type="AlphaFoldDB" id="A0AAV5BMM2"/>
<evidence type="ECO:0000256" key="1">
    <source>
        <dbReference type="SAM" id="MobiDB-lite"/>
    </source>
</evidence>
<name>A0AAV5BMM2_ELECO</name>
<reference evidence="2" key="2">
    <citation type="submission" date="2021-12" db="EMBL/GenBank/DDBJ databases">
        <title>Resequencing data analysis of finger millet.</title>
        <authorList>
            <person name="Hatakeyama M."/>
            <person name="Aluri S."/>
            <person name="Balachadran M.T."/>
            <person name="Sivarajan S.R."/>
            <person name="Poveda L."/>
            <person name="Shimizu-Inatsugi R."/>
            <person name="Schlapbach R."/>
            <person name="Sreeman S.M."/>
            <person name="Shimizu K.K."/>
        </authorList>
    </citation>
    <scope>NUCLEOTIDE SEQUENCE</scope>
</reference>
<evidence type="ECO:0000313" key="3">
    <source>
        <dbReference type="Proteomes" id="UP001054889"/>
    </source>
</evidence>
<accession>A0AAV5BMM2</accession>
<sequence>MCLSHNRFLVFETFSGKTYLSCVNILFSDFAQMENTRRSNRSSASPNGLSPSPRSCSSTVLTRTRSSNSSSRCSPPLSLQPSTPSRRSSTPPPSKTLTPPRRSPSPVSRRMNTGSSDPTLNGKRGTSLVKANQRSSSPNLQGWQSTDPGFSFEAPPNLRTSLSDRPVSRSRGQSPSSFSGLDMGWRGRRKSMSPTPSRRSGSSHSNDQGHFSSFNKASTTSSAEDDLDSMHPVPISCSSSPAVRKNLVIKTRTIASSKKPSKSFSTISAPKRSFDSAVWLMDHRKAPQDMFRPLLSSVPSNTFGAGKDNEHQPMLSHNLSVTVISSNTSSEQCSTLGPCMDNEKERYDAVSKCELATGSIRTGHSQCTFSSTRSGAEAPATIKSAESNRQDPGIGRSIEAQTCNVTCSSEVERSKMATCTRCGKLFNGRNVGEEVDYCKECALMDEDCFVDSKIPNLQEAHQQDVNITNPKPCITSEAPHLIPNCSEDTSGLCLDSHLVNSETQGDSLQRCPPSQSTMVSTEEMLSGQHVKSVSGNMRPSNQCRISDCQQREAMYVIEREILRNQSSDHYNGTPKYLPESLCDMELVSDTCTIDNSDKLGSIGHPNLRTENTTGIPLLLLQKSSSNKWPIVEGKIFAPTNILCSEPYYTRDNISMLKCTTGQDSSSTSSPVDQGSSRQSDVRYHIGDNVSMLKCTIGRGSSSAASSIDQGSSRKSDVQLEHLKSSNRYDFEKAPISSTMSCQSVASMSDISTSDCSVSPCSQSDAIVDTGSLTDNAECTSRAAVCTEEFDGSCKYNLSSALECCWSAAAQAIVNDDNESFGDAAIHNPCMVGVVQEDNLSACMCSSDAELHSSVPLSLAPEESYIQNAEEGTSATAQCYPIGTPEHANDECGIDNYQMQYEAVMCSNDTNKLDDYCVSIISEEDALVSATEEITMEFPGKDELTITVEGSREENQRCFTLEEATDKILFCSSIVHDIAYRAATIGLEHELNSELASAPRPVVNMVEKSIPTSDSLLKQPHRRIPKHRKKSEGQTITETAKMEVIAKDPVPVRLVPEVSRASDSMKPPKLESKCNCAIM</sequence>
<feature type="compositionally biased region" description="Polar residues" evidence="1">
    <location>
        <begin position="659"/>
        <end position="678"/>
    </location>
</feature>
<feature type="compositionally biased region" description="Low complexity" evidence="1">
    <location>
        <begin position="169"/>
        <end position="180"/>
    </location>
</feature>
<gene>
    <name evidence="2" type="primary">ga03636</name>
    <name evidence="2" type="ORF">PR202_ga03636</name>
</gene>
<reference evidence="2" key="1">
    <citation type="journal article" date="2018" name="DNA Res.">
        <title>Multiple hybrid de novo genome assembly of finger millet, an orphan allotetraploid crop.</title>
        <authorList>
            <person name="Hatakeyama M."/>
            <person name="Aluri S."/>
            <person name="Balachadran M.T."/>
            <person name="Sivarajan S.R."/>
            <person name="Patrignani A."/>
            <person name="Gruter S."/>
            <person name="Poveda L."/>
            <person name="Shimizu-Inatsugi R."/>
            <person name="Baeten J."/>
            <person name="Francoijs K.J."/>
            <person name="Nataraja K.N."/>
            <person name="Reddy Y.A.N."/>
            <person name="Phadnis S."/>
            <person name="Ravikumar R.L."/>
            <person name="Schlapbach R."/>
            <person name="Sreeman S.M."/>
            <person name="Shimizu K.K."/>
        </authorList>
    </citation>
    <scope>NUCLEOTIDE SEQUENCE</scope>
</reference>
<dbReference type="GO" id="GO:0055028">
    <property type="term" value="C:cortical microtubule"/>
    <property type="evidence" value="ECO:0007669"/>
    <property type="project" value="TreeGrafter"/>
</dbReference>
<evidence type="ECO:0008006" key="4">
    <source>
        <dbReference type="Google" id="ProtNLM"/>
    </source>
</evidence>
<proteinExistence type="predicted"/>